<evidence type="ECO:0000256" key="9">
    <source>
        <dbReference type="SAM" id="SignalP"/>
    </source>
</evidence>
<keyword evidence="4 9" id="KW-0732">Signal</keyword>
<dbReference type="PROSITE" id="PS50866">
    <property type="entry name" value="GOLD"/>
    <property type="match status" value="1"/>
</dbReference>
<evidence type="ECO:0000259" key="10">
    <source>
        <dbReference type="PROSITE" id="PS50866"/>
    </source>
</evidence>
<dbReference type="AlphaFoldDB" id="A0A7I8VU22"/>
<feature type="chain" id="PRO_5029486348" evidence="9">
    <location>
        <begin position="21"/>
        <end position="206"/>
    </location>
</feature>
<keyword evidence="5 8" id="KW-1133">Transmembrane helix</keyword>
<dbReference type="InterPro" id="IPR009038">
    <property type="entry name" value="GOLD_dom"/>
</dbReference>
<evidence type="ECO:0000256" key="8">
    <source>
        <dbReference type="SAM" id="Phobius"/>
    </source>
</evidence>
<keyword evidence="3 7" id="KW-0812">Transmembrane</keyword>
<evidence type="ECO:0000313" key="12">
    <source>
        <dbReference type="Proteomes" id="UP000549394"/>
    </source>
</evidence>
<dbReference type="OrthoDB" id="759142at2759"/>
<name>A0A7I8VU22_9ANNE</name>
<comment type="caution">
    <text evidence="11">The sequence shown here is derived from an EMBL/GenBank/DDBJ whole genome shotgun (WGS) entry which is preliminary data.</text>
</comment>
<sequence length="206" mass="23832">MDLLRKLFVLLSLVLTQITAIQFHLSPNVKKCLREEIHKNVTVIGEYELSHAPGQKTNLHVTDSKGHTLYSKEEAEKGKFAFTTDDYDLFEVCFETKMIGGGHGQDREVYLSMKHGVEAKNYGDIARAEKLKPLEVELKRLEDLAESIVNDFAYMRAREEEMRGTNESTHSRVLYFSIFSMFCLLGLATWQVLYLRRFFKSKKLIE</sequence>
<evidence type="ECO:0000256" key="6">
    <source>
        <dbReference type="ARBA" id="ARBA00023136"/>
    </source>
</evidence>
<keyword evidence="12" id="KW-1185">Reference proteome</keyword>
<accession>A0A7I8VU22</accession>
<evidence type="ECO:0000256" key="4">
    <source>
        <dbReference type="ARBA" id="ARBA00022729"/>
    </source>
</evidence>
<evidence type="ECO:0000256" key="2">
    <source>
        <dbReference type="ARBA" id="ARBA00007104"/>
    </source>
</evidence>
<feature type="transmembrane region" description="Helical" evidence="8">
    <location>
        <begin position="173"/>
        <end position="195"/>
    </location>
</feature>
<protein>
    <submittedName>
        <fullName evidence="11">DgyrCDS8412</fullName>
    </submittedName>
</protein>
<reference evidence="11 12" key="1">
    <citation type="submission" date="2020-08" db="EMBL/GenBank/DDBJ databases">
        <authorList>
            <person name="Hejnol A."/>
        </authorList>
    </citation>
    <scope>NUCLEOTIDE SEQUENCE [LARGE SCALE GENOMIC DNA]</scope>
</reference>
<evidence type="ECO:0000256" key="7">
    <source>
        <dbReference type="RuleBase" id="RU003827"/>
    </source>
</evidence>
<dbReference type="PANTHER" id="PTHR22811">
    <property type="entry name" value="TRANSMEMBRANE EMP24 DOMAIN-CONTAINING PROTEIN"/>
    <property type="match status" value="1"/>
</dbReference>
<evidence type="ECO:0000256" key="3">
    <source>
        <dbReference type="ARBA" id="ARBA00022692"/>
    </source>
</evidence>
<comment type="subcellular location">
    <subcellularLocation>
        <location evidence="1 7">Membrane</location>
        <topology evidence="1 7">Single-pass type I membrane protein</topology>
    </subcellularLocation>
</comment>
<comment type="similarity">
    <text evidence="2 7">Belongs to the EMP24/GP25L family.</text>
</comment>
<feature type="signal peptide" evidence="9">
    <location>
        <begin position="1"/>
        <end position="20"/>
    </location>
</feature>
<evidence type="ECO:0000256" key="5">
    <source>
        <dbReference type="ARBA" id="ARBA00022989"/>
    </source>
</evidence>
<evidence type="ECO:0000313" key="11">
    <source>
        <dbReference type="EMBL" id="CAD5119829.1"/>
    </source>
</evidence>
<organism evidence="11 12">
    <name type="scientific">Dimorphilus gyrociliatus</name>
    <dbReference type="NCBI Taxonomy" id="2664684"/>
    <lineage>
        <taxon>Eukaryota</taxon>
        <taxon>Metazoa</taxon>
        <taxon>Spiralia</taxon>
        <taxon>Lophotrochozoa</taxon>
        <taxon>Annelida</taxon>
        <taxon>Polychaeta</taxon>
        <taxon>Polychaeta incertae sedis</taxon>
        <taxon>Dinophilidae</taxon>
        <taxon>Dimorphilus</taxon>
    </lineage>
</organism>
<gene>
    <name evidence="11" type="ORF">DGYR_LOCUS8015</name>
</gene>
<dbReference type="GO" id="GO:0016020">
    <property type="term" value="C:membrane"/>
    <property type="evidence" value="ECO:0007669"/>
    <property type="project" value="UniProtKB-SubCell"/>
</dbReference>
<evidence type="ECO:0000256" key="1">
    <source>
        <dbReference type="ARBA" id="ARBA00004479"/>
    </source>
</evidence>
<dbReference type="SMART" id="SM01190">
    <property type="entry name" value="EMP24_GP25L"/>
    <property type="match status" value="1"/>
</dbReference>
<dbReference type="InterPro" id="IPR015720">
    <property type="entry name" value="Emp24-like"/>
</dbReference>
<dbReference type="Proteomes" id="UP000549394">
    <property type="component" value="Unassembled WGS sequence"/>
</dbReference>
<dbReference type="EMBL" id="CAJFCJ010000011">
    <property type="protein sequence ID" value="CAD5119829.1"/>
    <property type="molecule type" value="Genomic_DNA"/>
</dbReference>
<feature type="domain" description="GOLD" evidence="10">
    <location>
        <begin position="30"/>
        <end position="180"/>
    </location>
</feature>
<proteinExistence type="inferred from homology"/>
<dbReference type="Pfam" id="PF01105">
    <property type="entry name" value="EMP24_GP25L"/>
    <property type="match status" value="1"/>
</dbReference>
<keyword evidence="6 8" id="KW-0472">Membrane</keyword>